<proteinExistence type="predicted"/>
<evidence type="ECO:0000313" key="1">
    <source>
        <dbReference type="EMBL" id="SUV52553.1"/>
    </source>
</evidence>
<dbReference type="Proteomes" id="UP000255515">
    <property type="component" value="Unassembled WGS sequence"/>
</dbReference>
<gene>
    <name evidence="1" type="ORF">NCTC11661_01692</name>
</gene>
<dbReference type="RefSeq" id="WP_147290783.1">
    <property type="nucleotide sequence ID" value="NZ_UFTJ01000003.1"/>
</dbReference>
<dbReference type="EMBL" id="UFTJ01000003">
    <property type="protein sequence ID" value="SUV52553.1"/>
    <property type="molecule type" value="Genomic_DNA"/>
</dbReference>
<reference evidence="1 2" key="1">
    <citation type="submission" date="2018-06" db="EMBL/GenBank/DDBJ databases">
        <authorList>
            <consortium name="Pathogen Informatics"/>
            <person name="Doyle S."/>
        </authorList>
    </citation>
    <scope>NUCLEOTIDE SEQUENCE [LARGE SCALE GENOMIC DNA]</scope>
    <source>
        <strain evidence="1 2">NCTC11661</strain>
    </source>
</reference>
<dbReference type="AlphaFoldDB" id="A0A380ZT89"/>
<sequence length="59" mass="7028">MRTVKIVKRSKENKNKILLIPDPKHEHNHIGYDVEEVDMDFVVKFFQVVAWASFERLAM</sequence>
<accession>A0A380ZT89</accession>
<name>A0A380ZT89_9FLAO</name>
<protein>
    <submittedName>
        <fullName evidence="1">Uncharacterized protein</fullName>
    </submittedName>
</protein>
<organism evidence="1 2">
    <name type="scientific">Bergeyella zoohelcum</name>
    <dbReference type="NCBI Taxonomy" id="1015"/>
    <lineage>
        <taxon>Bacteria</taxon>
        <taxon>Pseudomonadati</taxon>
        <taxon>Bacteroidota</taxon>
        <taxon>Flavobacteriia</taxon>
        <taxon>Flavobacteriales</taxon>
        <taxon>Weeksellaceae</taxon>
        <taxon>Bergeyella</taxon>
    </lineage>
</organism>
<evidence type="ECO:0000313" key="2">
    <source>
        <dbReference type="Proteomes" id="UP000255515"/>
    </source>
</evidence>